<keyword evidence="4 7" id="KW-0055">Arginine biosynthesis</keyword>
<evidence type="ECO:0000256" key="4">
    <source>
        <dbReference type="ARBA" id="ARBA00022571"/>
    </source>
</evidence>
<sequence length="442" mass="47899">MEAINASIGFDQRMAAQDIEGSRAHAAMLAAQGIIDGKDAEAIREGLLTILSEIEGGGFAFSTALEDIHMNVEARLKEVIGEPAGRLHTGRSRNDQVATDFKLWTRDQLDAVDQALGALIKALLAQAEAGADWVMPGFTHLQVAQPVTWGHHMMAYVEMFARDRSRIQDARRRMNECPLGAAALAGTSFPIDREATAQALGFDRPAANSLDAVSDRDFALEFLAAASICAMHLSRLAEELVIWSSAQFRFVTLSDRFSTGSSIMPQKKNPDAAELIRAKIGRIFGANVALMTVMKGLPLAYSKDMQEDKEQVFDAADNLMLALAAMEGMVKDMSANRDSLEVAAATGFSTATDLADWLVRVLGMPFRDAHHVTGSLVAKAEAKGCDLPDLSLEEMQSVHEHITQDVFDVLGVHNSVASRTSYGGTAPSRVREQVARWKEALA</sequence>
<evidence type="ECO:0000259" key="9">
    <source>
        <dbReference type="Pfam" id="PF14698"/>
    </source>
</evidence>
<keyword evidence="7" id="KW-0963">Cytoplasm</keyword>
<dbReference type="FunFam" id="1.20.200.10:FF:000015">
    <property type="entry name" value="argininosuccinate lyase isoform X2"/>
    <property type="match status" value="1"/>
</dbReference>
<dbReference type="PRINTS" id="PR00145">
    <property type="entry name" value="ARGSUCLYASE"/>
</dbReference>
<evidence type="ECO:0000256" key="6">
    <source>
        <dbReference type="ARBA" id="ARBA00023239"/>
    </source>
</evidence>
<dbReference type="InterPro" id="IPR029419">
    <property type="entry name" value="Arg_succ_lyase_C"/>
</dbReference>
<dbReference type="FunFam" id="1.10.275.10:FF:000002">
    <property type="entry name" value="Argininosuccinate lyase"/>
    <property type="match status" value="1"/>
</dbReference>
<comment type="pathway">
    <text evidence="2 7">Amino-acid biosynthesis; L-arginine biosynthesis; L-arginine from L-ornithine and carbamoyl phosphate: step 3/3.</text>
</comment>
<keyword evidence="11" id="KW-1185">Reference proteome</keyword>
<evidence type="ECO:0000313" key="10">
    <source>
        <dbReference type="EMBL" id="SEJ39063.1"/>
    </source>
</evidence>
<evidence type="ECO:0000256" key="2">
    <source>
        <dbReference type="ARBA" id="ARBA00004941"/>
    </source>
</evidence>
<reference evidence="10 11" key="1">
    <citation type="submission" date="2016-10" db="EMBL/GenBank/DDBJ databases">
        <authorList>
            <person name="Varghese N."/>
            <person name="Submissions S."/>
        </authorList>
    </citation>
    <scope>NUCLEOTIDE SEQUENCE [LARGE SCALE GENOMIC DNA]</scope>
    <source>
        <strain evidence="10 11">FF3</strain>
    </source>
</reference>
<evidence type="ECO:0000256" key="5">
    <source>
        <dbReference type="ARBA" id="ARBA00022605"/>
    </source>
</evidence>
<dbReference type="SUPFAM" id="SSF48557">
    <property type="entry name" value="L-aspartase-like"/>
    <property type="match status" value="1"/>
</dbReference>
<dbReference type="Gene3D" id="1.10.40.30">
    <property type="entry name" value="Fumarase/aspartase (C-terminal domain)"/>
    <property type="match status" value="1"/>
</dbReference>
<gene>
    <name evidence="7" type="primary">argH</name>
    <name evidence="10" type="ORF">SAMN04487940_105196</name>
</gene>
<keyword evidence="5 7" id="KW-0028">Amino-acid biosynthesis</keyword>
<dbReference type="InterPro" id="IPR008948">
    <property type="entry name" value="L-Aspartase-like"/>
</dbReference>
<dbReference type="InterPro" id="IPR020557">
    <property type="entry name" value="Fumarate_lyase_CS"/>
</dbReference>
<feature type="domain" description="Argininosuccinate lyase C-terminal" evidence="9">
    <location>
        <begin position="348"/>
        <end position="417"/>
    </location>
</feature>
<dbReference type="PRINTS" id="PR00149">
    <property type="entry name" value="FUMRATELYASE"/>
</dbReference>
<dbReference type="PROSITE" id="PS00163">
    <property type="entry name" value="FUMARATE_LYASES"/>
    <property type="match status" value="1"/>
</dbReference>
<dbReference type="Gene3D" id="1.20.200.10">
    <property type="entry name" value="Fumarase/aspartase (Central domain)"/>
    <property type="match status" value="1"/>
</dbReference>
<comment type="catalytic activity">
    <reaction evidence="1 7">
        <text>2-(N(omega)-L-arginino)succinate = fumarate + L-arginine</text>
        <dbReference type="Rhea" id="RHEA:24020"/>
        <dbReference type="ChEBI" id="CHEBI:29806"/>
        <dbReference type="ChEBI" id="CHEBI:32682"/>
        <dbReference type="ChEBI" id="CHEBI:57472"/>
        <dbReference type="EC" id="4.3.2.1"/>
    </reaction>
</comment>
<dbReference type="Pfam" id="PF00206">
    <property type="entry name" value="Lyase_1"/>
    <property type="match status" value="1"/>
</dbReference>
<dbReference type="NCBIfam" id="TIGR00838">
    <property type="entry name" value="argH"/>
    <property type="match status" value="1"/>
</dbReference>
<dbReference type="FunFam" id="1.10.40.30:FF:000001">
    <property type="entry name" value="Argininosuccinate lyase"/>
    <property type="match status" value="1"/>
</dbReference>
<evidence type="ECO:0000259" key="8">
    <source>
        <dbReference type="Pfam" id="PF00206"/>
    </source>
</evidence>
<feature type="domain" description="Fumarate lyase N-terminal" evidence="8">
    <location>
        <begin position="1"/>
        <end position="285"/>
    </location>
</feature>
<dbReference type="InterPro" id="IPR024083">
    <property type="entry name" value="Fumarase/histidase_N"/>
</dbReference>
<proteinExistence type="inferred from homology"/>
<dbReference type="PANTHER" id="PTHR43814:SF1">
    <property type="entry name" value="ARGININOSUCCINATE LYASE"/>
    <property type="match status" value="1"/>
</dbReference>
<dbReference type="EC" id="4.3.2.1" evidence="3 7"/>
<name>A0A975W9M8_9RHOB</name>
<comment type="similarity">
    <text evidence="7">Belongs to the lyase 1 family. Argininosuccinate lyase subfamily.</text>
</comment>
<dbReference type="InterPro" id="IPR000362">
    <property type="entry name" value="Fumarate_lyase_fam"/>
</dbReference>
<accession>A0A975W9M8</accession>
<evidence type="ECO:0000256" key="1">
    <source>
        <dbReference type="ARBA" id="ARBA00000985"/>
    </source>
</evidence>
<comment type="subcellular location">
    <subcellularLocation>
        <location evidence="7">Cytoplasm</location>
    </subcellularLocation>
</comment>
<evidence type="ECO:0000313" key="11">
    <source>
        <dbReference type="Proteomes" id="UP000182932"/>
    </source>
</evidence>
<dbReference type="Proteomes" id="UP000182932">
    <property type="component" value="Unassembled WGS sequence"/>
</dbReference>
<evidence type="ECO:0000256" key="3">
    <source>
        <dbReference type="ARBA" id="ARBA00012338"/>
    </source>
</evidence>
<dbReference type="PANTHER" id="PTHR43814">
    <property type="entry name" value="ARGININOSUCCINATE LYASE"/>
    <property type="match status" value="1"/>
</dbReference>
<dbReference type="HAMAP" id="MF_00006">
    <property type="entry name" value="Arg_succ_lyase"/>
    <property type="match status" value="1"/>
</dbReference>
<organism evidence="10 11">
    <name type="scientific">Marinovum algicola</name>
    <dbReference type="NCBI Taxonomy" id="42444"/>
    <lineage>
        <taxon>Bacteria</taxon>
        <taxon>Pseudomonadati</taxon>
        <taxon>Pseudomonadota</taxon>
        <taxon>Alphaproteobacteria</taxon>
        <taxon>Rhodobacterales</taxon>
        <taxon>Roseobacteraceae</taxon>
        <taxon>Marinovum</taxon>
    </lineage>
</organism>
<keyword evidence="6 7" id="KW-0456">Lyase</keyword>
<evidence type="ECO:0000256" key="7">
    <source>
        <dbReference type="HAMAP-Rule" id="MF_00006"/>
    </source>
</evidence>
<dbReference type="GO" id="GO:0042450">
    <property type="term" value="P:L-arginine biosynthetic process via ornithine"/>
    <property type="evidence" value="ECO:0007669"/>
    <property type="project" value="UniProtKB-UniRule"/>
</dbReference>
<dbReference type="EMBL" id="FNYY01000005">
    <property type="protein sequence ID" value="SEJ39063.1"/>
    <property type="molecule type" value="Genomic_DNA"/>
</dbReference>
<dbReference type="Pfam" id="PF14698">
    <property type="entry name" value="ASL_C2"/>
    <property type="match status" value="1"/>
</dbReference>
<dbReference type="GO" id="GO:0004056">
    <property type="term" value="F:argininosuccinate lyase activity"/>
    <property type="evidence" value="ECO:0007669"/>
    <property type="project" value="UniProtKB-UniRule"/>
</dbReference>
<dbReference type="InterPro" id="IPR009049">
    <property type="entry name" value="Argininosuccinate_lyase"/>
</dbReference>
<dbReference type="Gene3D" id="1.10.275.10">
    <property type="entry name" value="Fumarase/aspartase (N-terminal domain)"/>
    <property type="match status" value="1"/>
</dbReference>
<dbReference type="InterPro" id="IPR022761">
    <property type="entry name" value="Fumarate_lyase_N"/>
</dbReference>
<dbReference type="GO" id="GO:0005829">
    <property type="term" value="C:cytosol"/>
    <property type="evidence" value="ECO:0007669"/>
    <property type="project" value="TreeGrafter"/>
</dbReference>
<dbReference type="CDD" id="cd01359">
    <property type="entry name" value="Argininosuccinate_lyase"/>
    <property type="match status" value="1"/>
</dbReference>
<comment type="caution">
    <text evidence="10">The sequence shown here is derived from an EMBL/GenBank/DDBJ whole genome shotgun (WGS) entry which is preliminary data.</text>
</comment>
<dbReference type="AlphaFoldDB" id="A0A975W9M8"/>
<protein>
    <recommendedName>
        <fullName evidence="3 7">Argininosuccinate lyase</fullName>
        <shortName evidence="7">ASAL</shortName>
        <ecNumber evidence="3 7">4.3.2.1</ecNumber>
    </recommendedName>
    <alternativeName>
        <fullName evidence="7">Arginosuccinase</fullName>
    </alternativeName>
</protein>